<name>A0A644ZT46_9ZZZZ</name>
<dbReference type="EMBL" id="VSSQ01010285">
    <property type="protein sequence ID" value="MPM43916.1"/>
    <property type="molecule type" value="Genomic_DNA"/>
</dbReference>
<gene>
    <name evidence="1" type="ORF">SDC9_90594</name>
</gene>
<reference evidence="1" key="1">
    <citation type="submission" date="2019-08" db="EMBL/GenBank/DDBJ databases">
        <authorList>
            <person name="Kucharzyk K."/>
            <person name="Murdoch R.W."/>
            <person name="Higgins S."/>
            <person name="Loffler F."/>
        </authorList>
    </citation>
    <scope>NUCLEOTIDE SEQUENCE</scope>
</reference>
<accession>A0A644ZT46</accession>
<comment type="caution">
    <text evidence="1">The sequence shown here is derived from an EMBL/GenBank/DDBJ whole genome shotgun (WGS) entry which is preliminary data.</text>
</comment>
<sequence>MEEHFLNDVIINFSQRNKSQIQYPICSFTNNLGFVPQSERFEERDMIGGKHPIKPIL</sequence>
<dbReference type="AlphaFoldDB" id="A0A644ZT46"/>
<organism evidence="1">
    <name type="scientific">bioreactor metagenome</name>
    <dbReference type="NCBI Taxonomy" id="1076179"/>
    <lineage>
        <taxon>unclassified sequences</taxon>
        <taxon>metagenomes</taxon>
        <taxon>ecological metagenomes</taxon>
    </lineage>
</organism>
<proteinExistence type="predicted"/>
<protein>
    <submittedName>
        <fullName evidence="1">Uncharacterized protein</fullName>
    </submittedName>
</protein>
<evidence type="ECO:0000313" key="1">
    <source>
        <dbReference type="EMBL" id="MPM43916.1"/>
    </source>
</evidence>